<dbReference type="InterPro" id="IPR000045">
    <property type="entry name" value="Prepilin_IV_endopep_pep"/>
</dbReference>
<proteinExistence type="predicted"/>
<keyword evidence="9" id="KW-1185">Reference proteome</keyword>
<evidence type="ECO:0000256" key="1">
    <source>
        <dbReference type="ARBA" id="ARBA00004651"/>
    </source>
</evidence>
<gene>
    <name evidence="8" type="ORF">AUC69_05270</name>
</gene>
<comment type="caution">
    <text evidence="8">The sequence shown here is derived from an EMBL/GenBank/DDBJ whole genome shotgun (WGS) entry which is preliminary data.</text>
</comment>
<dbReference type="AlphaFoldDB" id="A0A1E3W792"/>
<evidence type="ECO:0000256" key="5">
    <source>
        <dbReference type="ARBA" id="ARBA00023136"/>
    </source>
</evidence>
<dbReference type="RefSeq" id="WP_069440548.1">
    <property type="nucleotide sequence ID" value="NZ_LPWF01000004.1"/>
</dbReference>
<dbReference type="GO" id="GO:0005886">
    <property type="term" value="C:plasma membrane"/>
    <property type="evidence" value="ECO:0007669"/>
    <property type="project" value="UniProtKB-SubCell"/>
</dbReference>
<evidence type="ECO:0000256" key="6">
    <source>
        <dbReference type="SAM" id="Phobius"/>
    </source>
</evidence>
<dbReference type="EMBL" id="LPWF01000004">
    <property type="protein sequence ID" value="ODS01673.1"/>
    <property type="molecule type" value="Genomic_DNA"/>
</dbReference>
<accession>A0A1E3W792</accession>
<feature type="transmembrane region" description="Helical" evidence="6">
    <location>
        <begin position="30"/>
        <end position="51"/>
    </location>
</feature>
<feature type="transmembrane region" description="Helical" evidence="6">
    <location>
        <begin position="58"/>
        <end position="77"/>
    </location>
</feature>
<dbReference type="PANTHER" id="PTHR36506">
    <property type="entry name" value="PREFLAGELLIN PEPTIDASE"/>
    <property type="match status" value="1"/>
</dbReference>
<feature type="domain" description="Prepilin type IV endopeptidase peptidase" evidence="7">
    <location>
        <begin position="10"/>
        <end position="113"/>
    </location>
</feature>
<evidence type="ECO:0000256" key="3">
    <source>
        <dbReference type="ARBA" id="ARBA00022692"/>
    </source>
</evidence>
<keyword evidence="5 6" id="KW-0472">Membrane</keyword>
<name>A0A1E3W792_9HYPH</name>
<sequence>MITNLLIITVFPLAMALAAATDLFTMTVPNKIALLLVAGFAVLAPLVGLGWSEIGLHVLLAAAALVVTFAMFSFGWIGGGDAKLFAATCLWFGPETILIYSIYASLLGGALTLLILFLRSVPLPATLSSQGWLARLHSPEEGVPYGIALAAAGLLVYPDTPFMAALGV</sequence>
<keyword evidence="4 6" id="KW-1133">Transmembrane helix</keyword>
<evidence type="ECO:0000259" key="7">
    <source>
        <dbReference type="Pfam" id="PF01478"/>
    </source>
</evidence>
<dbReference type="STRING" id="1774969.AUC69_05270"/>
<dbReference type="Gene3D" id="1.20.120.1220">
    <property type="match status" value="1"/>
</dbReference>
<keyword evidence="3 6" id="KW-0812">Transmembrane</keyword>
<dbReference type="PANTHER" id="PTHR36506:SF1">
    <property type="entry name" value="PREFLAGELLIN PEPTIDASE"/>
    <property type="match status" value="1"/>
</dbReference>
<dbReference type="Proteomes" id="UP000094472">
    <property type="component" value="Unassembled WGS sequence"/>
</dbReference>
<keyword evidence="2" id="KW-1003">Cell membrane</keyword>
<dbReference type="GO" id="GO:0004190">
    <property type="term" value="F:aspartic-type endopeptidase activity"/>
    <property type="evidence" value="ECO:0007669"/>
    <property type="project" value="InterPro"/>
</dbReference>
<dbReference type="InterPro" id="IPR052218">
    <property type="entry name" value="Preflagellin_Peptidase"/>
</dbReference>
<evidence type="ECO:0000313" key="8">
    <source>
        <dbReference type="EMBL" id="ODS01673.1"/>
    </source>
</evidence>
<dbReference type="OrthoDB" id="5329005at2"/>
<reference evidence="8 9" key="1">
    <citation type="journal article" date="2016" name="Environ. Microbiol.">
        <title>New Methyloceanibacter diversity from North Sea sediments includes methanotroph containing solely the soluble methane monooxygenase.</title>
        <authorList>
            <person name="Vekeman B."/>
            <person name="Kerckhof F.M."/>
            <person name="Cremers G."/>
            <person name="de Vos P."/>
            <person name="Vandamme P."/>
            <person name="Boon N."/>
            <person name="Op den Camp H.J."/>
            <person name="Heylen K."/>
        </authorList>
    </citation>
    <scope>NUCLEOTIDE SEQUENCE [LARGE SCALE GENOMIC DNA]</scope>
    <source>
        <strain evidence="8 9">R-67175</strain>
    </source>
</reference>
<protein>
    <submittedName>
        <fullName evidence="8">Peptidase</fullName>
    </submittedName>
</protein>
<comment type="subcellular location">
    <subcellularLocation>
        <location evidence="1">Cell membrane</location>
        <topology evidence="1">Multi-pass membrane protein</topology>
    </subcellularLocation>
</comment>
<evidence type="ECO:0000313" key="9">
    <source>
        <dbReference type="Proteomes" id="UP000094472"/>
    </source>
</evidence>
<evidence type="ECO:0000256" key="4">
    <source>
        <dbReference type="ARBA" id="ARBA00022989"/>
    </source>
</evidence>
<feature type="transmembrane region" description="Helical" evidence="6">
    <location>
        <begin position="97"/>
        <end position="118"/>
    </location>
</feature>
<organism evidence="8 9">
    <name type="scientific">Methyloceanibacter superfactus</name>
    <dbReference type="NCBI Taxonomy" id="1774969"/>
    <lineage>
        <taxon>Bacteria</taxon>
        <taxon>Pseudomonadati</taxon>
        <taxon>Pseudomonadota</taxon>
        <taxon>Alphaproteobacteria</taxon>
        <taxon>Hyphomicrobiales</taxon>
        <taxon>Hyphomicrobiaceae</taxon>
        <taxon>Methyloceanibacter</taxon>
    </lineage>
</organism>
<dbReference type="Pfam" id="PF01478">
    <property type="entry name" value="Peptidase_A24"/>
    <property type="match status" value="1"/>
</dbReference>
<evidence type="ECO:0000256" key="2">
    <source>
        <dbReference type="ARBA" id="ARBA00022475"/>
    </source>
</evidence>